<reference evidence="17" key="1">
    <citation type="journal article" date="2013" name="Nat. Commun.">
        <title>Whole-genome sequencing of Oryza brachyantha reveals mechanisms underlying Oryza genome evolution.</title>
        <authorList>
            <person name="Chen J."/>
            <person name="Huang Q."/>
            <person name="Gao D."/>
            <person name="Wang J."/>
            <person name="Lang Y."/>
            <person name="Liu T."/>
            <person name="Li B."/>
            <person name="Bai Z."/>
            <person name="Luis Goicoechea J."/>
            <person name="Liang C."/>
            <person name="Chen C."/>
            <person name="Zhang W."/>
            <person name="Sun S."/>
            <person name="Liao Y."/>
            <person name="Zhang X."/>
            <person name="Yang L."/>
            <person name="Song C."/>
            <person name="Wang M."/>
            <person name="Shi J."/>
            <person name="Liu G."/>
            <person name="Liu J."/>
            <person name="Zhou H."/>
            <person name="Zhou W."/>
            <person name="Yu Q."/>
            <person name="An N."/>
            <person name="Chen Y."/>
            <person name="Cai Q."/>
            <person name="Wang B."/>
            <person name="Liu B."/>
            <person name="Min J."/>
            <person name="Huang Y."/>
            <person name="Wu H."/>
            <person name="Li Z."/>
            <person name="Zhang Y."/>
            <person name="Yin Y."/>
            <person name="Song W."/>
            <person name="Jiang J."/>
            <person name="Jackson S.A."/>
            <person name="Wing R.A."/>
            <person name="Wang J."/>
            <person name="Chen M."/>
        </authorList>
    </citation>
    <scope>NUCLEOTIDE SEQUENCE [LARGE SCALE GENOMIC DNA]</scope>
    <source>
        <strain evidence="17">cv. IRGC 101232</strain>
    </source>
</reference>
<accession>J3MAB9</accession>
<feature type="region of interest" description="Disordered" evidence="13">
    <location>
        <begin position="383"/>
        <end position="437"/>
    </location>
</feature>
<evidence type="ECO:0000256" key="1">
    <source>
        <dbReference type="ARBA" id="ARBA00001954"/>
    </source>
</evidence>
<dbReference type="SUPFAM" id="SSF50978">
    <property type="entry name" value="WD40 repeat-like"/>
    <property type="match status" value="1"/>
</dbReference>
<dbReference type="Pfam" id="PF10433">
    <property type="entry name" value="Beta-prop_RSE1_1st"/>
    <property type="match status" value="1"/>
</dbReference>
<dbReference type="GO" id="GO:0003676">
    <property type="term" value="F:nucleic acid binding"/>
    <property type="evidence" value="ECO:0007669"/>
    <property type="project" value="InterPro"/>
</dbReference>
<dbReference type="InterPro" id="IPR015943">
    <property type="entry name" value="WD40/YVTN_repeat-like_dom_sf"/>
</dbReference>
<dbReference type="Pfam" id="PF04499">
    <property type="entry name" value="SAPS"/>
    <property type="match status" value="1"/>
</dbReference>
<feature type="region of interest" description="Disordered" evidence="13">
    <location>
        <begin position="1"/>
        <end position="54"/>
    </location>
</feature>
<comment type="similarity">
    <text evidence="3">Belongs to the SAPS family.</text>
</comment>
<evidence type="ECO:0000259" key="14">
    <source>
        <dbReference type="Pfam" id="PF03178"/>
    </source>
</evidence>
<reference evidence="17" key="2">
    <citation type="submission" date="2013-04" db="UniProtKB">
        <authorList>
            <consortium name="EnsemblPlants"/>
        </authorList>
    </citation>
    <scope>IDENTIFICATION</scope>
</reference>
<proteinExistence type="inferred from homology"/>
<sequence length="2301" mass="254955">MPLQLGGGKGRIDLPATDKDRPSSKKNRRRHKKPAAAPPPPPTPTPTPTPVPAMQSLFDTSKEVFRDSFPGFVPPPQAVARLAALLNDLKPHDVEIEPSMSCFKNVDSKGPPRVTYLHFYDCPKFSFGIFCLPKSAVIPLHNHPGMTVFCKILFGSMHLKSYDWAKSAPDSDSTALETSEGARLAKVNTDAVFDASAETTVLYPENGGNLHCFTARTPCAVLDVMGPPYNRADGRDCSYYDELPYMSSSDLFGKRFLDLEANKLSVGSLSLLAERNGIRFQVVMHVTDIPFDFFQRHQKIRKQLLETMILNWEQERNSIMRNNSKTRYLYKIGYLDAEENLDLEIEWVKKMMSTTDAGSRKGEGYLRKANGLGWSGWSFGLATESVRDPGPQGPSEEIRRTATQPSPPLPSPLPSRTLPPASAAAGPAAAGLPSPLPSRTLPPASAAAAASASEMSVWNYVVTAHKPTSVTHSCVGNFTGPSQLNLIVAKCTRIEIHLLTPQGLQPMIDVPIYGRIATLELFRPHNETQDFLFIATERYKFCVLQWDGEKSELLTRAMGDVSDRIGRPTDNGQIGIIDPDCRLIGLHLYDGLFKVIPFDNKGQLKEAFNIRLEELQVLDIKFLYGCVKPTIVVLYQDNKDARHVKTYEVALKDKDFVEGPWSQNNLDNGAGLLIPVPAPLGGVIIIGEETIVYCNANATFRAIPIKQSIIRAYGRVDPDGSRYLLGDNTGILHLLVLTHERERVTGLKIECLGETSIASSISYLDNGVVYVGSRFGDSQLVKLNLQADANGSYVEVLERYVNLGPIVDFCVVDLDRQGQGQVVTCSGAFKDGSLRVVRNGIGINEQASVELQGIKGLWSLKSSFNDPYDMYLVVSFISETRFLAMNMEDELEETEIEGFDAQTQTLFCQNAISDLLIQVTANSVRLVSCTSRELVDQWNAPEGFSVNVASANASQVLLATGGGHLVYLEIRDSKLVEVKHIQLEHEISCVDLNPIGDNPQYSSLAAVGMWTDISVRILSLPDLELIRKENLGGEIVPRSVLLCTLEGVSYLLCALGDGHLFSFLLNASTGELTDRKKVSLGTQPISLRTFSSKGTTHVFASSDRPTVIYSSNKKLLYSNVNLKEVNHMCPFNTAAIPDSLAIAKEGELSIGTIDDIQKLHIRTIPLNEQARRICHQEQSRTLAFCSFKHNQTSIEESETHFVRLLDHQTFEFLSIYQLDQYEHGCSIISCSFSDDNNVYYCVGTAYVLPEENEPTKGRILVFAVEDGRLQLIVEKETKGAVYSLNAFNGKLLAAINQKIQLYKWMLREDGSHELQSECGHHGHILALYTQTRGDFIVVGDLMKSISLLVYKHEESAIEELARDYNANWMSAVEMLDDDIYIGAENNYNLFTVRKNSDAATDEERGRLEVVGEYHLGEFVNRLRHGSLVMRLPDSEMGQIPTVIFGTINGVIGIIASLPHDQYVFFEKLQSTLVKFIKGVGNLSHEQWRSFHNDKRTSEARNFLDGDLIESFLDLSRSKMEEVSKGMGVPVEELSKRVDTILDKENFTLEELLDEDEIIQECKALNTRLINFLRDKAQVEQLLRYIVEEVPEDSEKKRSFKFPFIACEIFTCEIDIILRTLVEDEELMDLLFSFVKPGHPHSTLLAGYFSKVVICLMLRKTSPLMNYVQEHPELVVQLVDLIGITSIMEVLIRLIGADETIYSNYADTLKWLENTDVLEMIVDKFSSSDSPEVHANAAEILSAVTRCAPPALAAKICSPSFVGRLFRHALEESRPKSVLVHSLSVCISLLDPKRLASASYQAFRSNLSHGTLVTASPDTVDGMLESLGDLLKLLDISSAESVLPTTYGCLQPPLGKHRLKIVEFISVLLTIGSETAEKELINQSAIKHSIDLFFQYPYNNFLHHHVESIIISCLEVNRSQLIDHVLNECNLVGKILAAERSPSLSTESNTPTLPSEGKVPPKLGNIGHITRIANKLIQLGNSNSIIQSHLQENSEWVEWQTTALVKRNEVENVYHWACGRPTSLHDRGRDSDDDDFRDRDYDVAALANNLSQAFRYGMYSNDDIEEAQAIDRDDEDVYFDDESAEVVISSLRLGDDQDSSLFTNSNWFTFDGDRGINDRLAASVPSSSPNSGETSLNTEETDEVLIDEDTSIEARLESVSLENGPVEETGDLVDASKQTDSNMEDEKLLCTEEGNVSKEAEESEQHVVRGGQADVQAEDAAEGSCGEMGTERAVDEPVSSSSETNDASDGASSDSGDIHNASATGSSEQAPNDSGAGFHANEEDLHVKVEDEQKTDEPAATE</sequence>
<dbReference type="CDD" id="cd20289">
    <property type="entry name" value="cupin_ADO"/>
    <property type="match status" value="1"/>
</dbReference>
<keyword evidence="10" id="KW-0408">Iron</keyword>
<dbReference type="Pfam" id="PF03178">
    <property type="entry name" value="CPSF_A"/>
    <property type="match status" value="1"/>
</dbReference>
<organism evidence="17">
    <name type="scientific">Oryza brachyantha</name>
    <name type="common">malo sina</name>
    <dbReference type="NCBI Taxonomy" id="4533"/>
    <lineage>
        <taxon>Eukaryota</taxon>
        <taxon>Viridiplantae</taxon>
        <taxon>Streptophyta</taxon>
        <taxon>Embryophyta</taxon>
        <taxon>Tracheophyta</taxon>
        <taxon>Spermatophyta</taxon>
        <taxon>Magnoliopsida</taxon>
        <taxon>Liliopsida</taxon>
        <taxon>Poales</taxon>
        <taxon>Poaceae</taxon>
        <taxon>BOP clade</taxon>
        <taxon>Oryzoideae</taxon>
        <taxon>Oryzeae</taxon>
        <taxon>Oryzinae</taxon>
        <taxon>Oryza</taxon>
    </lineage>
</organism>
<dbReference type="InterPro" id="IPR014710">
    <property type="entry name" value="RmlC-like_jellyroll"/>
</dbReference>
<keyword evidence="18" id="KW-1185">Reference proteome</keyword>
<feature type="domain" description="RSE1/DDB1/CPSF1 first beta-propeller" evidence="15">
    <location>
        <begin position="469"/>
        <end position="799"/>
    </location>
</feature>
<dbReference type="FunFam" id="2.130.10.10:FF:000182">
    <property type="entry name" value="DNA damage-binding protein 1a"/>
    <property type="match status" value="1"/>
</dbReference>
<evidence type="ECO:0000256" key="12">
    <source>
        <dbReference type="ARBA" id="ARBA00024284"/>
    </source>
</evidence>
<evidence type="ECO:0000256" key="9">
    <source>
        <dbReference type="ARBA" id="ARBA00023002"/>
    </source>
</evidence>
<evidence type="ECO:0000256" key="2">
    <source>
        <dbReference type="ARBA" id="ARBA00004123"/>
    </source>
</evidence>
<dbReference type="SUPFAM" id="SSF48371">
    <property type="entry name" value="ARM repeat"/>
    <property type="match status" value="1"/>
</dbReference>
<dbReference type="Gramene" id="OB05G35430.1">
    <property type="protein sequence ID" value="OB05G35430.1"/>
    <property type="gene ID" value="OB05G35430"/>
</dbReference>
<evidence type="ECO:0000256" key="10">
    <source>
        <dbReference type="ARBA" id="ARBA00023004"/>
    </source>
</evidence>
<dbReference type="Gene3D" id="2.60.120.10">
    <property type="entry name" value="Jelly Rolls"/>
    <property type="match status" value="1"/>
</dbReference>
<dbReference type="SUPFAM" id="SSF51182">
    <property type="entry name" value="RmlC-like cupins"/>
    <property type="match status" value="1"/>
</dbReference>
<feature type="domain" description="RSE1/DDB1/CPSF1 second beta-propeller" evidence="16">
    <location>
        <begin position="844"/>
        <end position="1153"/>
    </location>
</feature>
<feature type="region of interest" description="Disordered" evidence="13">
    <location>
        <begin position="2157"/>
        <end position="2301"/>
    </location>
</feature>
<feature type="compositionally biased region" description="Basic residues" evidence="13">
    <location>
        <begin position="24"/>
        <end position="34"/>
    </location>
</feature>
<dbReference type="GO" id="GO:0070483">
    <property type="term" value="P:detection of hypoxia"/>
    <property type="evidence" value="ECO:0007669"/>
    <property type="project" value="UniProtKB-ARBA"/>
</dbReference>
<dbReference type="Proteomes" id="UP000006038">
    <property type="component" value="Chromosome 5"/>
</dbReference>
<dbReference type="Gene3D" id="1.10.150.910">
    <property type="match status" value="1"/>
</dbReference>
<dbReference type="Gene3D" id="2.130.10.10">
    <property type="entry name" value="YVTN repeat-like/Quinoprotein amine dehydrogenase"/>
    <property type="match status" value="3"/>
</dbReference>
<dbReference type="OMA" id="MGTERAV"/>
<evidence type="ECO:0000256" key="13">
    <source>
        <dbReference type="SAM" id="MobiDB-lite"/>
    </source>
</evidence>
<dbReference type="Pfam" id="PF07847">
    <property type="entry name" value="PCO_ADO"/>
    <property type="match status" value="1"/>
</dbReference>
<dbReference type="FunFam" id="2.130.10.10:FF:000267">
    <property type="entry name" value="DNA damage-binding protein 1a"/>
    <property type="match status" value="1"/>
</dbReference>
<evidence type="ECO:0000259" key="16">
    <source>
        <dbReference type="Pfam" id="PF23726"/>
    </source>
</evidence>
<feature type="region of interest" description="Disordered" evidence="13">
    <location>
        <begin position="2119"/>
        <end position="2141"/>
    </location>
</feature>
<evidence type="ECO:0000256" key="11">
    <source>
        <dbReference type="ARBA" id="ARBA00023242"/>
    </source>
</evidence>
<evidence type="ECO:0000313" key="18">
    <source>
        <dbReference type="Proteomes" id="UP000006038"/>
    </source>
</evidence>
<comment type="catalytic activity">
    <reaction evidence="12">
        <text>L-cysteine + O2 = 3-sulfino-L-alanine + H(+)</text>
        <dbReference type="Rhea" id="RHEA:20441"/>
        <dbReference type="ChEBI" id="CHEBI:15378"/>
        <dbReference type="ChEBI" id="CHEBI:15379"/>
        <dbReference type="ChEBI" id="CHEBI:35235"/>
        <dbReference type="ChEBI" id="CHEBI:61085"/>
        <dbReference type="EC" id="1.13.11.20"/>
    </reaction>
    <physiologicalReaction direction="left-to-right" evidence="12">
        <dbReference type="Rhea" id="RHEA:20442"/>
    </physiologicalReaction>
</comment>
<feature type="compositionally biased region" description="Basic and acidic residues" evidence="13">
    <location>
        <begin position="2183"/>
        <end position="2206"/>
    </location>
</feature>
<evidence type="ECO:0000256" key="7">
    <source>
        <dbReference type="ARBA" id="ARBA00014577"/>
    </source>
</evidence>
<dbReference type="InterPro" id="IPR012864">
    <property type="entry name" value="PCO/ADO"/>
</dbReference>
<dbReference type="GO" id="GO:0019903">
    <property type="term" value="F:protein phosphatase binding"/>
    <property type="evidence" value="ECO:0007669"/>
    <property type="project" value="InterPro"/>
</dbReference>
<feature type="compositionally biased region" description="Basic and acidic residues" evidence="13">
    <location>
        <begin position="2279"/>
        <end position="2301"/>
    </location>
</feature>
<dbReference type="InterPro" id="IPR011047">
    <property type="entry name" value="Quinoprotein_ADH-like_sf"/>
</dbReference>
<dbReference type="FunFam" id="1.10.150.910:FF:000003">
    <property type="entry name" value="DNA damage-binding protein 1a"/>
    <property type="match status" value="1"/>
</dbReference>
<dbReference type="InterPro" id="IPR058543">
    <property type="entry name" value="Beta-prop_RSE1/DDB1/CPSF1_2nd"/>
</dbReference>
<dbReference type="InterPro" id="IPR011051">
    <property type="entry name" value="RmlC_Cupin_sf"/>
</dbReference>
<dbReference type="EnsemblPlants" id="OB05G35430.1">
    <property type="protein sequence ID" value="OB05G35430.1"/>
    <property type="gene ID" value="OB05G35430"/>
</dbReference>
<evidence type="ECO:0000256" key="5">
    <source>
        <dbReference type="ARBA" id="ARBA00007453"/>
    </source>
</evidence>
<dbReference type="InterPro" id="IPR050358">
    <property type="entry name" value="RSE1/DDB1/CFT1"/>
</dbReference>
<dbReference type="GO" id="GO:0017172">
    <property type="term" value="F:cysteine dioxygenase activity"/>
    <property type="evidence" value="ECO:0007669"/>
    <property type="project" value="UniProtKB-EC"/>
</dbReference>
<evidence type="ECO:0000256" key="3">
    <source>
        <dbReference type="ARBA" id="ARBA00006180"/>
    </source>
</evidence>
<dbReference type="InterPro" id="IPR007587">
    <property type="entry name" value="SAPS"/>
</dbReference>
<evidence type="ECO:0000313" key="17">
    <source>
        <dbReference type="EnsemblPlants" id="OB05G35430.1"/>
    </source>
</evidence>
<comment type="similarity">
    <text evidence="4">Belongs to the cysteine dioxygenase family.</text>
</comment>
<feature type="compositionally biased region" description="Basic and acidic residues" evidence="13">
    <location>
        <begin position="10"/>
        <end position="23"/>
    </location>
</feature>
<dbReference type="InterPro" id="IPR018846">
    <property type="entry name" value="Beta-prop_RSE1/DDB1/CPSF1_1st"/>
</dbReference>
<keyword evidence="9" id="KW-0560">Oxidoreductase</keyword>
<feature type="compositionally biased region" description="Low complexity" evidence="13">
    <location>
        <begin position="414"/>
        <end position="437"/>
    </location>
</feature>
<protein>
    <recommendedName>
        <fullName evidence="7">DNA damage-binding protein 1</fullName>
        <ecNumber evidence="6">1.13.11.20</ecNumber>
    </recommendedName>
</protein>
<dbReference type="GO" id="GO:0046872">
    <property type="term" value="F:metal ion binding"/>
    <property type="evidence" value="ECO:0007669"/>
    <property type="project" value="UniProtKB-KW"/>
</dbReference>
<keyword evidence="8" id="KW-0479">Metal-binding</keyword>
<dbReference type="FunFam" id="2.130.10.10:FF:000070">
    <property type="entry name" value="DNA damage-binding protein 1"/>
    <property type="match status" value="1"/>
</dbReference>
<feature type="compositionally biased region" description="Polar residues" evidence="13">
    <location>
        <begin position="2123"/>
        <end position="2137"/>
    </location>
</feature>
<dbReference type="EC" id="1.13.11.20" evidence="6"/>
<feature type="compositionally biased region" description="Polar residues" evidence="13">
    <location>
        <begin position="2260"/>
        <end position="2271"/>
    </location>
</feature>
<dbReference type="HOGENOM" id="CLU_001150_0_0_1"/>
<feature type="domain" description="RSE1/DDB1/CPSF1 C-terminal" evidence="14">
    <location>
        <begin position="1200"/>
        <end position="1513"/>
    </location>
</feature>
<evidence type="ECO:0000259" key="15">
    <source>
        <dbReference type="Pfam" id="PF10433"/>
    </source>
</evidence>
<evidence type="ECO:0000256" key="4">
    <source>
        <dbReference type="ARBA" id="ARBA00006622"/>
    </source>
</evidence>
<dbReference type="Pfam" id="PF23726">
    <property type="entry name" value="Beta-prop_RSE1_2nd"/>
    <property type="match status" value="1"/>
</dbReference>
<evidence type="ECO:0000256" key="6">
    <source>
        <dbReference type="ARBA" id="ARBA00013133"/>
    </source>
</evidence>
<dbReference type="PANTHER" id="PTHR10644">
    <property type="entry name" value="DNA REPAIR/RNA PROCESSING CPSF FAMILY"/>
    <property type="match status" value="1"/>
</dbReference>
<dbReference type="SUPFAM" id="SSF50998">
    <property type="entry name" value="Quinoprotein alcohol dehydrogenase-like"/>
    <property type="match status" value="1"/>
</dbReference>
<dbReference type="eggNOG" id="KOG4281">
    <property type="taxonomic scope" value="Eukaryota"/>
</dbReference>
<comment type="cofactor">
    <cofactor evidence="1">
        <name>Fe(2+)</name>
        <dbReference type="ChEBI" id="CHEBI:29033"/>
    </cofactor>
</comment>
<dbReference type="eggNOG" id="KOG2073">
    <property type="taxonomic scope" value="Eukaryota"/>
</dbReference>
<evidence type="ECO:0000256" key="8">
    <source>
        <dbReference type="ARBA" id="ARBA00022723"/>
    </source>
</evidence>
<dbReference type="InterPro" id="IPR016024">
    <property type="entry name" value="ARM-type_fold"/>
</dbReference>
<feature type="compositionally biased region" description="Pro residues" evidence="13">
    <location>
        <begin position="36"/>
        <end position="51"/>
    </location>
</feature>
<keyword evidence="11" id="KW-0539">Nucleus</keyword>
<name>J3MAB9_ORYBR</name>
<dbReference type="InterPro" id="IPR036322">
    <property type="entry name" value="WD40_repeat_dom_sf"/>
</dbReference>
<dbReference type="eggNOG" id="KOG1897">
    <property type="taxonomic scope" value="Eukaryota"/>
</dbReference>
<dbReference type="STRING" id="4533.J3MAB9"/>
<comment type="similarity">
    <text evidence="5">Belongs to the DDB1 family.</text>
</comment>
<comment type="subcellular location">
    <subcellularLocation>
        <location evidence="2">Nucleus</location>
    </subcellularLocation>
</comment>
<dbReference type="GO" id="GO:0005634">
    <property type="term" value="C:nucleus"/>
    <property type="evidence" value="ECO:0007669"/>
    <property type="project" value="UniProtKB-SubCell"/>
</dbReference>
<dbReference type="InterPro" id="IPR004871">
    <property type="entry name" value="RSE1/DDB1/CPSF1_C"/>
</dbReference>